<sequence length="595" mass="66792">MIVQIRIEQVLIIGLTLGQWRLIPRFCLVILAILGGFCQLTSATTSVNKIGIQLVQAEPSLWEAELRQARELRNEGKLKDAIAIYQQILAQEPEQKDAKMGLALTLAWDNQLDSSLKLYQELIKDEPDNLELLLQLATVYSWKGDFKGAIATYQQIIKLDSTNRAAKLGLAEAYGWNSEFDAAIATYQEILKTEPDNLTLKLKIAQLLGWADRLDAALGLYEKIVAQHPESSKALAGRAQITFWLGKPIRAIALYKQALETFPDDPELIVGLAKVYHTQQASGKALKLIEPLVKSGDRDANKLLAEIKKSFNSRVQFGFNTLTDSDDLTSQTYTGKFNTFIAPQSQLELEVNRSDIKQPNFDPTTATIYNLSLNQVIDSQWQISGGLGITDFSSDHLWYLRSRWQPTDKISLYAQVNHQPLGATVETINNEISLTSYSIGGDFTLDDKSQLGLGIEQAIFNPDNRRDGIFLYANRILLVKPFRLEFGYLFRNLGYRNTPGLGYFSPSQFVQHGALVSVNLPLDKTLNLFSRNLIGIQQINEGDRELSLDLTTGLNWQFSPQTSLKMQYHHFNISATQGGGGYKADEFSTQLLWKF</sequence>
<accession>A0A2T1C3F0</accession>
<evidence type="ECO:0000313" key="5">
    <source>
        <dbReference type="Proteomes" id="UP000238762"/>
    </source>
</evidence>
<gene>
    <name evidence="4" type="ORF">C7B64_11655</name>
</gene>
<dbReference type="EMBL" id="PVWJ01000050">
    <property type="protein sequence ID" value="PSB02734.1"/>
    <property type="molecule type" value="Genomic_DNA"/>
</dbReference>
<protein>
    <submittedName>
        <fullName evidence="4">Uncharacterized protein</fullName>
    </submittedName>
</protein>
<reference evidence="4 5" key="1">
    <citation type="submission" date="2018-02" db="EMBL/GenBank/DDBJ databases">
        <authorList>
            <person name="Cohen D.B."/>
            <person name="Kent A.D."/>
        </authorList>
    </citation>
    <scope>NUCLEOTIDE SEQUENCE [LARGE SCALE GENOMIC DNA]</scope>
    <source>
        <strain evidence="4 5">CCAP 1448/3</strain>
    </source>
</reference>
<feature type="repeat" description="TPR" evidence="3">
    <location>
        <begin position="164"/>
        <end position="197"/>
    </location>
</feature>
<proteinExistence type="predicted"/>
<dbReference type="InterPro" id="IPR011990">
    <property type="entry name" value="TPR-like_helical_dom_sf"/>
</dbReference>
<dbReference type="PANTHER" id="PTHR45586">
    <property type="entry name" value="TPR REPEAT-CONTAINING PROTEIN PA4667"/>
    <property type="match status" value="1"/>
</dbReference>
<keyword evidence="2 3" id="KW-0802">TPR repeat</keyword>
<dbReference type="PANTHER" id="PTHR45586:SF1">
    <property type="entry name" value="LIPOPOLYSACCHARIDE ASSEMBLY PROTEIN B"/>
    <property type="match status" value="1"/>
</dbReference>
<dbReference type="Proteomes" id="UP000238762">
    <property type="component" value="Unassembled WGS sequence"/>
</dbReference>
<dbReference type="Pfam" id="PF14559">
    <property type="entry name" value="TPR_19"/>
    <property type="match status" value="3"/>
</dbReference>
<evidence type="ECO:0000256" key="3">
    <source>
        <dbReference type="PROSITE-ProRule" id="PRU00339"/>
    </source>
</evidence>
<keyword evidence="5" id="KW-1185">Reference proteome</keyword>
<dbReference type="InterPro" id="IPR051012">
    <property type="entry name" value="CellSynth/LPSAsmb/PSIAsmb"/>
</dbReference>
<feature type="repeat" description="TPR" evidence="3">
    <location>
        <begin position="130"/>
        <end position="163"/>
    </location>
</feature>
<dbReference type="PROSITE" id="PS50005">
    <property type="entry name" value="TPR"/>
    <property type="match status" value="2"/>
</dbReference>
<dbReference type="InterPro" id="IPR019734">
    <property type="entry name" value="TPR_rpt"/>
</dbReference>
<keyword evidence="1" id="KW-0677">Repeat</keyword>
<reference evidence="4 5" key="2">
    <citation type="submission" date="2018-03" db="EMBL/GenBank/DDBJ databases">
        <title>The ancient ancestry and fast evolution of plastids.</title>
        <authorList>
            <person name="Moore K.R."/>
            <person name="Magnabosco C."/>
            <person name="Momper L."/>
            <person name="Gold D.A."/>
            <person name="Bosak T."/>
            <person name="Fournier G.P."/>
        </authorList>
    </citation>
    <scope>NUCLEOTIDE SEQUENCE [LARGE SCALE GENOMIC DNA]</scope>
    <source>
        <strain evidence="4 5">CCAP 1448/3</strain>
    </source>
</reference>
<evidence type="ECO:0000256" key="2">
    <source>
        <dbReference type="ARBA" id="ARBA00022803"/>
    </source>
</evidence>
<dbReference type="OrthoDB" id="415285at2"/>
<name>A0A2T1C3F0_9CYAN</name>
<dbReference type="Gene3D" id="1.25.40.10">
    <property type="entry name" value="Tetratricopeptide repeat domain"/>
    <property type="match status" value="1"/>
</dbReference>
<organism evidence="4 5">
    <name type="scientific">Merismopedia glauca CCAP 1448/3</name>
    <dbReference type="NCBI Taxonomy" id="1296344"/>
    <lineage>
        <taxon>Bacteria</taxon>
        <taxon>Bacillati</taxon>
        <taxon>Cyanobacteriota</taxon>
        <taxon>Cyanophyceae</taxon>
        <taxon>Synechococcales</taxon>
        <taxon>Merismopediaceae</taxon>
        <taxon>Merismopedia</taxon>
    </lineage>
</organism>
<dbReference type="AlphaFoldDB" id="A0A2T1C3F0"/>
<comment type="caution">
    <text evidence="4">The sequence shown here is derived from an EMBL/GenBank/DDBJ whole genome shotgun (WGS) entry which is preliminary data.</text>
</comment>
<dbReference type="RefSeq" id="WP_106288826.1">
    <property type="nucleotide sequence ID" value="NZ_CAWNTC010000042.1"/>
</dbReference>
<evidence type="ECO:0000313" key="4">
    <source>
        <dbReference type="EMBL" id="PSB02734.1"/>
    </source>
</evidence>
<dbReference type="SUPFAM" id="SSF48452">
    <property type="entry name" value="TPR-like"/>
    <property type="match status" value="1"/>
</dbReference>
<dbReference type="SMART" id="SM00028">
    <property type="entry name" value="TPR"/>
    <property type="match status" value="5"/>
</dbReference>
<evidence type="ECO:0000256" key="1">
    <source>
        <dbReference type="ARBA" id="ARBA00022737"/>
    </source>
</evidence>